<dbReference type="EMBL" id="LR798383">
    <property type="protein sequence ID" value="CAB5228114.1"/>
    <property type="molecule type" value="Genomic_DNA"/>
</dbReference>
<dbReference type="Gene3D" id="2.30.33.40">
    <property type="entry name" value="GroES chaperonin"/>
    <property type="match status" value="1"/>
</dbReference>
<dbReference type="GO" id="GO:0005524">
    <property type="term" value="F:ATP binding"/>
    <property type="evidence" value="ECO:0007669"/>
    <property type="project" value="InterPro"/>
</dbReference>
<keyword evidence="1" id="KW-0143">Chaperone</keyword>
<organism evidence="2">
    <name type="scientific">uncultured Caudovirales phage</name>
    <dbReference type="NCBI Taxonomy" id="2100421"/>
    <lineage>
        <taxon>Viruses</taxon>
        <taxon>Duplodnaviria</taxon>
        <taxon>Heunggongvirae</taxon>
        <taxon>Uroviricota</taxon>
        <taxon>Caudoviricetes</taxon>
        <taxon>Peduoviridae</taxon>
        <taxon>Maltschvirus</taxon>
        <taxon>Maltschvirus maltsch</taxon>
    </lineage>
</organism>
<dbReference type="GO" id="GO:0044183">
    <property type="term" value="F:protein folding chaperone"/>
    <property type="evidence" value="ECO:0007669"/>
    <property type="project" value="InterPro"/>
</dbReference>
<proteinExistence type="predicted"/>
<evidence type="ECO:0000313" key="2">
    <source>
        <dbReference type="EMBL" id="CAB4212748.1"/>
    </source>
</evidence>
<dbReference type="PRINTS" id="PR00297">
    <property type="entry name" value="CHAPERONIN10"/>
</dbReference>
<dbReference type="InterPro" id="IPR020818">
    <property type="entry name" value="Chaperonin_GroES"/>
</dbReference>
<dbReference type="EMBL" id="LR797382">
    <property type="protein sequence ID" value="CAB4212748.1"/>
    <property type="molecule type" value="Genomic_DNA"/>
</dbReference>
<dbReference type="Pfam" id="PF00166">
    <property type="entry name" value="Cpn10"/>
    <property type="match status" value="1"/>
</dbReference>
<dbReference type="CDD" id="cd00320">
    <property type="entry name" value="cpn10"/>
    <property type="match status" value="1"/>
</dbReference>
<name>A0A6J5SG24_9CAUD</name>
<protein>
    <submittedName>
        <fullName evidence="2">GroS Co-chaperonin GroES (HSP10)</fullName>
    </submittedName>
</protein>
<sequence>MPIPLGYRVSILMDKSEEKIGSIFIPEKTRMLSDESSETGTILELGPLAYRGLANGESKEPWVKPGDRVYFKAYGGQKFSFESGRKIRIVNDEDIIALISEEDKNDKLL</sequence>
<accession>A0A6J5SG24</accession>
<gene>
    <name evidence="2" type="ORF">UFOVP1437_57</name>
    <name evidence="3" type="ORF">UFOVP1531_8</name>
</gene>
<evidence type="ECO:0000313" key="3">
    <source>
        <dbReference type="EMBL" id="CAB5228114.1"/>
    </source>
</evidence>
<dbReference type="SUPFAM" id="SSF50129">
    <property type="entry name" value="GroES-like"/>
    <property type="match status" value="1"/>
</dbReference>
<dbReference type="InterPro" id="IPR037124">
    <property type="entry name" value="Chaperonin_GroES_sf"/>
</dbReference>
<dbReference type="InterPro" id="IPR011032">
    <property type="entry name" value="GroES-like_sf"/>
</dbReference>
<dbReference type="SMART" id="SM00883">
    <property type="entry name" value="Cpn10"/>
    <property type="match status" value="1"/>
</dbReference>
<evidence type="ECO:0000256" key="1">
    <source>
        <dbReference type="ARBA" id="ARBA00023186"/>
    </source>
</evidence>
<reference evidence="2" key="1">
    <citation type="submission" date="2020-05" db="EMBL/GenBank/DDBJ databases">
        <authorList>
            <person name="Chiriac C."/>
            <person name="Salcher M."/>
            <person name="Ghai R."/>
            <person name="Kavagutti S V."/>
        </authorList>
    </citation>
    <scope>NUCLEOTIDE SEQUENCE</scope>
</reference>